<gene>
    <name evidence="5" type="ORF">AA0535_1088</name>
</gene>
<comment type="cofactor">
    <cofactor evidence="1 3">
        <name>pyridoxal 5'-phosphate</name>
        <dbReference type="ChEBI" id="CHEBI:597326"/>
    </cofactor>
</comment>
<dbReference type="Gene3D" id="3.90.1150.10">
    <property type="entry name" value="Aspartate Aminotransferase, domain 1"/>
    <property type="match status" value="1"/>
</dbReference>
<dbReference type="Proteomes" id="UP001062776">
    <property type="component" value="Unassembled WGS sequence"/>
</dbReference>
<dbReference type="CDD" id="cd00609">
    <property type="entry name" value="AAT_like"/>
    <property type="match status" value="1"/>
</dbReference>
<dbReference type="InterPro" id="IPR004838">
    <property type="entry name" value="NHTrfase_class1_PyrdxlP-BS"/>
</dbReference>
<dbReference type="PANTHER" id="PTHR42885:SF1">
    <property type="entry name" value="THREONINE-PHOSPHATE DECARBOXYLASE"/>
    <property type="match status" value="1"/>
</dbReference>
<accession>A0ABQ0Q1B0</accession>
<proteinExistence type="inferred from homology"/>
<name>A0ABQ0Q1B0_9PROT</name>
<sequence length="330" mass="35595">MHGGQLSRLAQLFPDAPRPWIDLSTGINPHAYPYTPFDAALLSRLPDPTEEQALREAAACAYGVSARYVLSGPGSQALIGLLPVMLQHLMTLSRLRILTPTYSGHEAAWRAAGVNVESLPHGACIPIPSRNTVTIICTPNNPTGHVLSLGEIESLAESHARMGGLVIVDEAYADFQMQGAARLLPHPGLIICRSLGKAYGLAGLRVGFLLGSHPVLHDMRAALGPWSVGTLGCHIGREALLDVMWRDRMALRLEADSHDLRRVVVAAGLDFVGGTTLFSLFRSPRAVAIAGKLAQAGLLVRQFDWDDALLRFGMPRDEATLARIDMALRT</sequence>
<keyword evidence="3" id="KW-0808">Transferase</keyword>
<dbReference type="InterPro" id="IPR015421">
    <property type="entry name" value="PyrdxlP-dep_Trfase_major"/>
</dbReference>
<evidence type="ECO:0000256" key="3">
    <source>
        <dbReference type="RuleBase" id="RU000481"/>
    </source>
</evidence>
<dbReference type="InterPro" id="IPR015424">
    <property type="entry name" value="PyrdxlP-dep_Trfase"/>
</dbReference>
<protein>
    <recommendedName>
        <fullName evidence="3">Aminotransferase</fullName>
        <ecNumber evidence="3">2.6.1.-</ecNumber>
    </recommendedName>
</protein>
<comment type="caution">
    <text evidence="5">The sequence shown here is derived from an EMBL/GenBank/DDBJ whole genome shotgun (WGS) entry which is preliminary data.</text>
</comment>
<keyword evidence="6" id="KW-1185">Reference proteome</keyword>
<dbReference type="Gene3D" id="3.40.640.10">
    <property type="entry name" value="Type I PLP-dependent aspartate aminotransferase-like (Major domain)"/>
    <property type="match status" value="1"/>
</dbReference>
<dbReference type="EMBL" id="BAPV01000007">
    <property type="protein sequence ID" value="GBQ86719.1"/>
    <property type="molecule type" value="Genomic_DNA"/>
</dbReference>
<dbReference type="EC" id="2.6.1.-" evidence="3"/>
<feature type="domain" description="Aminotransferase class I/classII large" evidence="4">
    <location>
        <begin position="45"/>
        <end position="314"/>
    </location>
</feature>
<keyword evidence="2" id="KW-0663">Pyridoxal phosphate</keyword>
<evidence type="ECO:0000313" key="5">
    <source>
        <dbReference type="EMBL" id="GBQ86719.1"/>
    </source>
</evidence>
<evidence type="ECO:0000256" key="2">
    <source>
        <dbReference type="ARBA" id="ARBA00022898"/>
    </source>
</evidence>
<dbReference type="SUPFAM" id="SSF53383">
    <property type="entry name" value="PLP-dependent transferases"/>
    <property type="match status" value="1"/>
</dbReference>
<comment type="similarity">
    <text evidence="3">Belongs to the class-I pyridoxal-phosphate-dependent aminotransferase family.</text>
</comment>
<dbReference type="PANTHER" id="PTHR42885">
    <property type="entry name" value="HISTIDINOL-PHOSPHATE AMINOTRANSFERASE-RELATED"/>
    <property type="match status" value="1"/>
</dbReference>
<dbReference type="InterPro" id="IPR004839">
    <property type="entry name" value="Aminotransferase_I/II_large"/>
</dbReference>
<keyword evidence="3" id="KW-0032">Aminotransferase</keyword>
<dbReference type="PROSITE" id="PS00105">
    <property type="entry name" value="AA_TRANSFER_CLASS_1"/>
    <property type="match status" value="1"/>
</dbReference>
<evidence type="ECO:0000313" key="6">
    <source>
        <dbReference type="Proteomes" id="UP001062776"/>
    </source>
</evidence>
<reference evidence="5" key="1">
    <citation type="submission" date="2013-04" db="EMBL/GenBank/DDBJ databases">
        <title>The genome sequencing project of 58 acetic acid bacteria.</title>
        <authorList>
            <person name="Okamoto-Kainuma A."/>
            <person name="Ishikawa M."/>
            <person name="Umino S."/>
            <person name="Koizumi Y."/>
            <person name="Shiwa Y."/>
            <person name="Yoshikawa H."/>
            <person name="Matsutani M."/>
            <person name="Matsushita K."/>
        </authorList>
    </citation>
    <scope>NUCLEOTIDE SEQUENCE</scope>
    <source>
        <strain evidence="5">NRIC 0535</strain>
    </source>
</reference>
<evidence type="ECO:0000256" key="1">
    <source>
        <dbReference type="ARBA" id="ARBA00001933"/>
    </source>
</evidence>
<dbReference type="Pfam" id="PF00155">
    <property type="entry name" value="Aminotran_1_2"/>
    <property type="match status" value="1"/>
</dbReference>
<organism evidence="5 6">
    <name type="scientific">Asaia krungthepensis NRIC 0535</name>
    <dbReference type="NCBI Taxonomy" id="1307925"/>
    <lineage>
        <taxon>Bacteria</taxon>
        <taxon>Pseudomonadati</taxon>
        <taxon>Pseudomonadota</taxon>
        <taxon>Alphaproteobacteria</taxon>
        <taxon>Acetobacterales</taxon>
        <taxon>Acetobacteraceae</taxon>
        <taxon>Asaia</taxon>
    </lineage>
</organism>
<dbReference type="InterPro" id="IPR015422">
    <property type="entry name" value="PyrdxlP-dep_Trfase_small"/>
</dbReference>
<evidence type="ECO:0000259" key="4">
    <source>
        <dbReference type="Pfam" id="PF00155"/>
    </source>
</evidence>